<organism evidence="1 2">
    <name type="scientific">Cupriavidus oxalaticus</name>
    <dbReference type="NCBI Taxonomy" id="96344"/>
    <lineage>
        <taxon>Bacteria</taxon>
        <taxon>Pseudomonadati</taxon>
        <taxon>Pseudomonadota</taxon>
        <taxon>Betaproteobacteria</taxon>
        <taxon>Burkholderiales</taxon>
        <taxon>Burkholderiaceae</taxon>
        <taxon>Cupriavidus</taxon>
    </lineage>
</organism>
<dbReference type="AlphaFoldDB" id="A0A976GBN4"/>
<protein>
    <submittedName>
        <fullName evidence="1">Uncharacterized protein</fullName>
    </submittedName>
</protein>
<sequence length="117" mass="12737">MPLWKIVTVVAMARPSKTVVPDFDDVIAGRGIHARQAHGRAAHGVNRAEARAGAIRDSLKVLATQGVDAASALGAVALSYLWNHVALHLLTRTEWCVDGVNIRHCHIYSQEAMPYFV</sequence>
<dbReference type="EMBL" id="OGUS01000131">
    <property type="protein sequence ID" value="SPC17357.1"/>
    <property type="molecule type" value="Genomic_DNA"/>
</dbReference>
<gene>
    <name evidence="1" type="ORF">CO2235_90231</name>
</gene>
<accession>A0A976GBN4</accession>
<reference evidence="1 2" key="1">
    <citation type="submission" date="2018-01" db="EMBL/GenBank/DDBJ databases">
        <authorList>
            <person name="Clerissi C."/>
        </authorList>
    </citation>
    <scope>NUCLEOTIDE SEQUENCE [LARGE SCALE GENOMIC DNA]</scope>
    <source>
        <strain evidence="1">Cupriavidus oxalaticus LMG 2235</strain>
    </source>
</reference>
<evidence type="ECO:0000313" key="1">
    <source>
        <dbReference type="EMBL" id="SPC17357.1"/>
    </source>
</evidence>
<comment type="caution">
    <text evidence="1">The sequence shown here is derived from an EMBL/GenBank/DDBJ whole genome shotgun (WGS) entry which is preliminary data.</text>
</comment>
<evidence type="ECO:0000313" key="2">
    <source>
        <dbReference type="Proteomes" id="UP000256862"/>
    </source>
</evidence>
<name>A0A976GBN4_9BURK</name>
<dbReference type="Proteomes" id="UP000256862">
    <property type="component" value="Chromosome CO2235"/>
</dbReference>
<proteinExistence type="predicted"/>